<dbReference type="PANTHER" id="PTHR22990">
    <property type="entry name" value="F-BOX ONLY PROTEIN"/>
    <property type="match status" value="1"/>
</dbReference>
<feature type="transmembrane region" description="Helical" evidence="2">
    <location>
        <begin position="430"/>
        <end position="448"/>
    </location>
</feature>
<dbReference type="InterPro" id="IPR006626">
    <property type="entry name" value="PbH1"/>
</dbReference>
<dbReference type="InterPro" id="IPR011050">
    <property type="entry name" value="Pectin_lyase_fold/virulence"/>
</dbReference>
<evidence type="ECO:0000313" key="4">
    <source>
        <dbReference type="EMBL" id="VAV98784.1"/>
    </source>
</evidence>
<dbReference type="PANTHER" id="PTHR22990:SF15">
    <property type="entry name" value="F-BOX ONLY PROTEIN 10"/>
    <property type="match status" value="1"/>
</dbReference>
<protein>
    <submittedName>
        <fullName evidence="4">Nitrous oxide reductase maturation protein NosD</fullName>
    </submittedName>
</protein>
<reference evidence="4" key="1">
    <citation type="submission" date="2018-06" db="EMBL/GenBank/DDBJ databases">
        <authorList>
            <person name="Zhirakovskaya E."/>
        </authorList>
    </citation>
    <scope>NUCLEOTIDE SEQUENCE</scope>
</reference>
<organism evidence="4">
    <name type="scientific">hydrothermal vent metagenome</name>
    <dbReference type="NCBI Taxonomy" id="652676"/>
    <lineage>
        <taxon>unclassified sequences</taxon>
        <taxon>metagenomes</taxon>
        <taxon>ecological metagenomes</taxon>
    </lineage>
</organism>
<dbReference type="SMART" id="SM00722">
    <property type="entry name" value="CASH"/>
    <property type="match status" value="2"/>
</dbReference>
<keyword evidence="2" id="KW-0472">Membrane</keyword>
<dbReference type="SUPFAM" id="SSF51126">
    <property type="entry name" value="Pectin lyase-like"/>
    <property type="match status" value="1"/>
</dbReference>
<dbReference type="InterPro" id="IPR006633">
    <property type="entry name" value="Carb-bd_sugar_hydrolysis-dom"/>
</dbReference>
<gene>
    <name evidence="4" type="ORF">MNBD_ACTINO02-2437</name>
</gene>
<dbReference type="EMBL" id="UOEK01000145">
    <property type="protein sequence ID" value="VAV98784.1"/>
    <property type="molecule type" value="Genomic_DNA"/>
</dbReference>
<dbReference type="Gene3D" id="2.160.20.10">
    <property type="entry name" value="Single-stranded right-handed beta-helix, Pectin lyase-like"/>
    <property type="match status" value="1"/>
</dbReference>
<keyword evidence="1" id="KW-0677">Repeat</keyword>
<evidence type="ECO:0000256" key="2">
    <source>
        <dbReference type="SAM" id="Phobius"/>
    </source>
</evidence>
<proteinExistence type="predicted"/>
<name>A0A3B0RY32_9ZZZZ</name>
<dbReference type="AlphaFoldDB" id="A0A3B0RY32"/>
<dbReference type="NCBIfam" id="TIGR04247">
    <property type="entry name" value="NosD_copper_fam"/>
    <property type="match status" value="1"/>
</dbReference>
<feature type="domain" description="Carbohydrate-binding/sugar hydrolysis" evidence="3">
    <location>
        <begin position="38"/>
        <end position="181"/>
    </location>
</feature>
<keyword evidence="2" id="KW-0812">Transmembrane</keyword>
<dbReference type="InterPro" id="IPR012334">
    <property type="entry name" value="Pectin_lyas_fold"/>
</dbReference>
<dbReference type="Pfam" id="PF05048">
    <property type="entry name" value="NosD"/>
    <property type="match status" value="1"/>
</dbReference>
<evidence type="ECO:0000256" key="1">
    <source>
        <dbReference type="ARBA" id="ARBA00022737"/>
    </source>
</evidence>
<accession>A0A3B0RY32</accession>
<evidence type="ECO:0000259" key="3">
    <source>
        <dbReference type="SMART" id="SM00722"/>
    </source>
</evidence>
<keyword evidence="2" id="KW-1133">Transmembrane helix</keyword>
<dbReference type="InterPro" id="IPR007742">
    <property type="entry name" value="NosD_dom"/>
</dbReference>
<dbReference type="InterPro" id="IPR026464">
    <property type="entry name" value="NosD_copper_fam"/>
</dbReference>
<dbReference type="InterPro" id="IPR051550">
    <property type="entry name" value="SCF-Subunits/Alg-Epimerases"/>
</dbReference>
<dbReference type="SMART" id="SM00710">
    <property type="entry name" value="PbH1"/>
    <property type="match status" value="8"/>
</dbReference>
<feature type="domain" description="Carbohydrate-binding/sugar hydrolysis" evidence="3">
    <location>
        <begin position="198"/>
        <end position="360"/>
    </location>
</feature>
<sequence length="465" mass="50587">MRRLVMTMVLGLLAGTFVSVTATAAEVYGDLQAIVDASAPGSVVMVEPGIYAGGITIDKPLTLRGSGWPVVDGRGSGTVITITAPDVTIEGLVVRGSGTSLDREDTGISVKALRVTLIGNRLEDVLFGIYLLGARDSVITDNVVGSKEHIFIANRGDGLRLWESDRSLVERNVVRNGRDAVFWFTDDVVLRDNEITGGRYGLHFMYSDRVVVEGNHLVDNSVGSYMMYSVGVTFRNNVFANNTGPSGYGIGFKDMDDYVVEGNRFIANRAGLYLDNSPSSADAEGLVRNNLFAYNQVGALFLPAIRNNMVYGNSFIDNVEQVGVTTTGTFKGNDWSVDGRGNYWSDFAGYDANGDGIGDVSYRVDDLYNTLTDKYPDLQFFQDTPAAKAIALAAEMFPVLRPLPLVEDRFPLIKRPELPPIRRLEAVSQAPALALASILMLIGASLVLRIPSRRQRAYLTKEPIA</sequence>